<protein>
    <submittedName>
        <fullName evidence="9">Outer membrane protein TolC</fullName>
    </submittedName>
</protein>
<dbReference type="PANTHER" id="PTHR30026:SF20">
    <property type="entry name" value="OUTER MEMBRANE PROTEIN TOLC"/>
    <property type="match status" value="1"/>
</dbReference>
<gene>
    <name evidence="9" type="ORF">SAMN05444128_1253</name>
</gene>
<evidence type="ECO:0000256" key="3">
    <source>
        <dbReference type="ARBA" id="ARBA00022448"/>
    </source>
</evidence>
<dbReference type="EMBL" id="FTPP01000001">
    <property type="protein sequence ID" value="SIT83359.1"/>
    <property type="molecule type" value="Genomic_DNA"/>
</dbReference>
<evidence type="ECO:0000256" key="5">
    <source>
        <dbReference type="ARBA" id="ARBA00022692"/>
    </source>
</evidence>
<organism evidence="9 10">
    <name type="scientific">Pontibacter indicus</name>
    <dbReference type="NCBI Taxonomy" id="1317125"/>
    <lineage>
        <taxon>Bacteria</taxon>
        <taxon>Pseudomonadati</taxon>
        <taxon>Bacteroidota</taxon>
        <taxon>Cytophagia</taxon>
        <taxon>Cytophagales</taxon>
        <taxon>Hymenobacteraceae</taxon>
        <taxon>Pontibacter</taxon>
    </lineage>
</organism>
<feature type="signal peptide" evidence="8">
    <location>
        <begin position="1"/>
        <end position="23"/>
    </location>
</feature>
<reference evidence="10" key="1">
    <citation type="submission" date="2017-01" db="EMBL/GenBank/DDBJ databases">
        <authorList>
            <person name="Varghese N."/>
            <person name="Submissions S."/>
        </authorList>
    </citation>
    <scope>NUCLEOTIDE SEQUENCE [LARGE SCALE GENOMIC DNA]</scope>
    <source>
        <strain evidence="10">LP100</strain>
    </source>
</reference>
<dbReference type="GO" id="GO:0015562">
    <property type="term" value="F:efflux transmembrane transporter activity"/>
    <property type="evidence" value="ECO:0007669"/>
    <property type="project" value="InterPro"/>
</dbReference>
<dbReference type="Proteomes" id="UP000187181">
    <property type="component" value="Unassembled WGS sequence"/>
</dbReference>
<keyword evidence="6" id="KW-0472">Membrane</keyword>
<evidence type="ECO:0000256" key="1">
    <source>
        <dbReference type="ARBA" id="ARBA00004442"/>
    </source>
</evidence>
<comment type="subcellular location">
    <subcellularLocation>
        <location evidence="1">Cell outer membrane</location>
    </subcellularLocation>
</comment>
<dbReference type="RefSeq" id="WP_076666683.1">
    <property type="nucleotide sequence ID" value="NZ_FTPP01000001.1"/>
</dbReference>
<evidence type="ECO:0000256" key="2">
    <source>
        <dbReference type="ARBA" id="ARBA00007613"/>
    </source>
</evidence>
<keyword evidence="10" id="KW-1185">Reference proteome</keyword>
<evidence type="ECO:0000256" key="6">
    <source>
        <dbReference type="ARBA" id="ARBA00023136"/>
    </source>
</evidence>
<keyword evidence="3" id="KW-0813">Transport</keyword>
<evidence type="ECO:0000313" key="10">
    <source>
        <dbReference type="Proteomes" id="UP000187181"/>
    </source>
</evidence>
<dbReference type="OrthoDB" id="367883at2"/>
<dbReference type="STRING" id="1317125.SAMN05444128_1253"/>
<keyword evidence="7" id="KW-0998">Cell outer membrane</keyword>
<name>A0A1R3WXT4_9BACT</name>
<keyword evidence="5" id="KW-0812">Transmembrane</keyword>
<dbReference type="InterPro" id="IPR003423">
    <property type="entry name" value="OMP_efflux"/>
</dbReference>
<accession>A0A1R3WXT4</accession>
<evidence type="ECO:0000313" key="9">
    <source>
        <dbReference type="EMBL" id="SIT83359.1"/>
    </source>
</evidence>
<dbReference type="InterPro" id="IPR051906">
    <property type="entry name" value="TolC-like"/>
</dbReference>
<dbReference type="AlphaFoldDB" id="A0A1R3WXT4"/>
<feature type="chain" id="PRO_5012096767" evidence="8">
    <location>
        <begin position="24"/>
        <end position="444"/>
    </location>
</feature>
<dbReference type="Gene3D" id="1.20.1600.10">
    <property type="entry name" value="Outer membrane efflux proteins (OEP)"/>
    <property type="match status" value="1"/>
</dbReference>
<dbReference type="PANTHER" id="PTHR30026">
    <property type="entry name" value="OUTER MEMBRANE PROTEIN TOLC"/>
    <property type="match status" value="1"/>
</dbReference>
<proteinExistence type="inferred from homology"/>
<dbReference type="GO" id="GO:1990281">
    <property type="term" value="C:efflux pump complex"/>
    <property type="evidence" value="ECO:0007669"/>
    <property type="project" value="TreeGrafter"/>
</dbReference>
<evidence type="ECO:0000256" key="7">
    <source>
        <dbReference type="ARBA" id="ARBA00023237"/>
    </source>
</evidence>
<dbReference type="Pfam" id="PF02321">
    <property type="entry name" value="OEP"/>
    <property type="match status" value="2"/>
</dbReference>
<dbReference type="SUPFAM" id="SSF56954">
    <property type="entry name" value="Outer membrane efflux proteins (OEP)"/>
    <property type="match status" value="1"/>
</dbReference>
<comment type="similarity">
    <text evidence="2">Belongs to the outer membrane factor (OMF) (TC 1.B.17) family.</text>
</comment>
<dbReference type="GO" id="GO:0015288">
    <property type="term" value="F:porin activity"/>
    <property type="evidence" value="ECO:0007669"/>
    <property type="project" value="TreeGrafter"/>
</dbReference>
<keyword evidence="8" id="KW-0732">Signal</keyword>
<dbReference type="GO" id="GO:0009279">
    <property type="term" value="C:cell outer membrane"/>
    <property type="evidence" value="ECO:0007669"/>
    <property type="project" value="UniProtKB-SubCell"/>
</dbReference>
<keyword evidence="4" id="KW-1134">Transmembrane beta strand</keyword>
<evidence type="ECO:0000256" key="4">
    <source>
        <dbReference type="ARBA" id="ARBA00022452"/>
    </source>
</evidence>
<evidence type="ECO:0000256" key="8">
    <source>
        <dbReference type="SAM" id="SignalP"/>
    </source>
</evidence>
<sequence>MKLKTYFKPLLLACLLAPGALLAQDNKGAATTDSLTLEQVVHFALENAATMEQVQIDEQIGNREVRASLAGWFPQINANLGGTYNIRRPQQPIGGEIITFGQKYNSSIALQATQNIFDNNLFLASKASNSRRLLLEQQVTDTRINTVVEVSKAFYNVLLTKEQLRILDQNISRQEKQYNDAKSRYEVGLVDKTDYQRAAITLANIRADRKRVEESIKANLAYLKQLMGYPVEQDLKLTYNYGRMEQEVQVDTTQLLAFDSRIELQQLQSQRELLRLNTAYNRWSFLPTVSAFANYNLMYFNNEFANLYSQHFPNSSVGLQVALPIFQGGRRFQNLKIAQLQEDRLDVQIEDTRRAINTEYQTALANYKGDYTEWRTVQQNLEMAEEVYEIIKLQYDEGVKAYVDLIVAETELRTTQLNYYNALYSVLSSKLDLQRALGNIDINR</sequence>